<dbReference type="EMBL" id="CAJNOQ010002677">
    <property type="protein sequence ID" value="CAF0972432.1"/>
    <property type="molecule type" value="Genomic_DNA"/>
</dbReference>
<evidence type="ECO:0000313" key="3">
    <source>
        <dbReference type="EMBL" id="CAF3745426.1"/>
    </source>
</evidence>
<dbReference type="Proteomes" id="UP000663829">
    <property type="component" value="Unassembled WGS sequence"/>
</dbReference>
<proteinExistence type="predicted"/>
<organism evidence="2 4">
    <name type="scientific">Didymodactylos carnosus</name>
    <dbReference type="NCBI Taxonomy" id="1234261"/>
    <lineage>
        <taxon>Eukaryota</taxon>
        <taxon>Metazoa</taxon>
        <taxon>Spiralia</taxon>
        <taxon>Gnathifera</taxon>
        <taxon>Rotifera</taxon>
        <taxon>Eurotatoria</taxon>
        <taxon>Bdelloidea</taxon>
        <taxon>Philodinida</taxon>
        <taxon>Philodinidae</taxon>
        <taxon>Didymodactylos</taxon>
    </lineage>
</organism>
<dbReference type="PANTHER" id="PTHR23099:SF0">
    <property type="entry name" value="GERM CELL NUCLEAR ACIDIC PROTEIN"/>
    <property type="match status" value="1"/>
</dbReference>
<dbReference type="OrthoDB" id="20772at2759"/>
<comment type="caution">
    <text evidence="2">The sequence shown here is derived from an EMBL/GenBank/DDBJ whole genome shotgun (WGS) entry which is preliminary data.</text>
</comment>
<dbReference type="Proteomes" id="UP000681722">
    <property type="component" value="Unassembled WGS sequence"/>
</dbReference>
<evidence type="ECO:0000259" key="1">
    <source>
        <dbReference type="SMART" id="SM00731"/>
    </source>
</evidence>
<dbReference type="AlphaFoldDB" id="A0A814EUZ9"/>
<evidence type="ECO:0000313" key="2">
    <source>
        <dbReference type="EMBL" id="CAF0972432.1"/>
    </source>
</evidence>
<reference evidence="2" key="1">
    <citation type="submission" date="2021-02" db="EMBL/GenBank/DDBJ databases">
        <authorList>
            <person name="Nowell W R."/>
        </authorList>
    </citation>
    <scope>NUCLEOTIDE SEQUENCE</scope>
</reference>
<dbReference type="SMART" id="SM00731">
    <property type="entry name" value="SprT"/>
    <property type="match status" value="1"/>
</dbReference>
<name>A0A814EUZ9_9BILA</name>
<accession>A0A814EUZ9</accession>
<dbReference type="GO" id="GO:0005634">
    <property type="term" value="C:nucleus"/>
    <property type="evidence" value="ECO:0007669"/>
    <property type="project" value="TreeGrafter"/>
</dbReference>
<sequence>MSDNLRSYTASAQSDDPCPMFKSAVQHPAERSIVFLTARTTTRITSDNHDEDFGLPPKTGHCSTKNSVKDVLITLSEKVCDTPERCRDTLIHELCHAAVFLIDNVFAHNHGVLWQNWTKLVAKIYPTLPKIKVTHTYKVFYKYIYRCTNCKYEVSRHTKSLNIDSDHCGRCMSKFELLMNVKSRKLNVSSNGEKNFHKFKQSNPQLSTPLLMKQLSEAYKASPKNINKNPNDENNGLVSTTLNFEKLQIY</sequence>
<dbReference type="Pfam" id="PF10263">
    <property type="entry name" value="SprT-like"/>
    <property type="match status" value="1"/>
</dbReference>
<keyword evidence="4" id="KW-1185">Reference proteome</keyword>
<dbReference type="GO" id="GO:0006974">
    <property type="term" value="P:DNA damage response"/>
    <property type="evidence" value="ECO:0007669"/>
    <property type="project" value="UniProtKB-ARBA"/>
</dbReference>
<evidence type="ECO:0000313" key="4">
    <source>
        <dbReference type="Proteomes" id="UP000663829"/>
    </source>
</evidence>
<dbReference type="EMBL" id="CAJOBC010002677">
    <property type="protein sequence ID" value="CAF3745426.1"/>
    <property type="molecule type" value="Genomic_DNA"/>
</dbReference>
<gene>
    <name evidence="2" type="ORF">GPM918_LOCUS12310</name>
    <name evidence="3" type="ORF">SRO942_LOCUS12311</name>
</gene>
<dbReference type="InterPro" id="IPR006640">
    <property type="entry name" value="SprT-like_domain"/>
</dbReference>
<dbReference type="PANTHER" id="PTHR23099">
    <property type="entry name" value="TRANSCRIPTIONAL REGULATOR"/>
    <property type="match status" value="1"/>
</dbReference>
<feature type="domain" description="SprT-like" evidence="1">
    <location>
        <begin position="38"/>
        <end position="178"/>
    </location>
</feature>
<protein>
    <recommendedName>
        <fullName evidence="1">SprT-like domain-containing protein</fullName>
    </recommendedName>
</protein>